<keyword evidence="3" id="KW-1185">Reference proteome</keyword>
<accession>A0A317L3U5</accession>
<protein>
    <recommendedName>
        <fullName evidence="1">ASCH domain-containing protein</fullName>
    </recommendedName>
</protein>
<evidence type="ECO:0000313" key="3">
    <source>
        <dbReference type="Proteomes" id="UP000245624"/>
    </source>
</evidence>
<name>A0A317L3U5_9BACI</name>
<dbReference type="SMART" id="SM01022">
    <property type="entry name" value="ASCH"/>
    <property type="match status" value="1"/>
</dbReference>
<dbReference type="OrthoDB" id="9790388at2"/>
<reference evidence="2 3" key="1">
    <citation type="submission" date="2018-05" db="EMBL/GenBank/DDBJ databases">
        <title>Genomic analysis of Gracilibacillus dipsosauri DD1 reveals novel features of a salt-tolerant amylase.</title>
        <authorList>
            <person name="Deutch C.E."/>
            <person name="Yang S."/>
        </authorList>
    </citation>
    <scope>NUCLEOTIDE SEQUENCE [LARGE SCALE GENOMIC DNA]</scope>
    <source>
        <strain evidence="2 3">DD1</strain>
    </source>
</reference>
<evidence type="ECO:0000259" key="1">
    <source>
        <dbReference type="SMART" id="SM01022"/>
    </source>
</evidence>
<dbReference type="EMBL" id="QGTD01000005">
    <property type="protein sequence ID" value="PWU69660.1"/>
    <property type="molecule type" value="Genomic_DNA"/>
</dbReference>
<dbReference type="CDD" id="cd06555">
    <property type="entry name" value="ASCH_PF0470_like"/>
    <property type="match status" value="1"/>
</dbReference>
<comment type="caution">
    <text evidence="2">The sequence shown here is derived from an EMBL/GenBank/DDBJ whole genome shotgun (WGS) entry which is preliminary data.</text>
</comment>
<dbReference type="PIRSF" id="PIRSF016134">
    <property type="entry name" value="UCP016134"/>
    <property type="match status" value="1"/>
</dbReference>
<dbReference type="Proteomes" id="UP000245624">
    <property type="component" value="Unassembled WGS sequence"/>
</dbReference>
<evidence type="ECO:0000313" key="2">
    <source>
        <dbReference type="EMBL" id="PWU69660.1"/>
    </source>
</evidence>
<dbReference type="InterPro" id="IPR015947">
    <property type="entry name" value="PUA-like_sf"/>
</dbReference>
<gene>
    <name evidence="2" type="ORF">DLJ74_06110</name>
</gene>
<dbReference type="InterPro" id="IPR016645">
    <property type="entry name" value="UCP016134"/>
</dbReference>
<dbReference type="InterPro" id="IPR007374">
    <property type="entry name" value="ASCH_domain"/>
</dbReference>
<sequence>MEHTMRLNETPFYSMKSGRKKVEVRLNDEKRRRVKVGDTITFTKIPEGNETLTVEVISLKQYSSFKEMYENIPASDFDAVGSSIGEMVEQTYQIYSPEKEKEWGTLAIIIRLMDGKSHKY</sequence>
<dbReference type="Gene3D" id="2.30.130.30">
    <property type="entry name" value="Hypothetical protein"/>
    <property type="match status" value="1"/>
</dbReference>
<dbReference type="AlphaFoldDB" id="A0A317L3U5"/>
<proteinExistence type="predicted"/>
<feature type="domain" description="ASCH" evidence="1">
    <location>
        <begin position="5"/>
        <end position="114"/>
    </location>
</feature>
<organism evidence="2 3">
    <name type="scientific">Gracilibacillus dipsosauri</name>
    <dbReference type="NCBI Taxonomy" id="178340"/>
    <lineage>
        <taxon>Bacteria</taxon>
        <taxon>Bacillati</taxon>
        <taxon>Bacillota</taxon>
        <taxon>Bacilli</taxon>
        <taxon>Bacillales</taxon>
        <taxon>Bacillaceae</taxon>
        <taxon>Gracilibacillus</taxon>
    </lineage>
</organism>
<dbReference type="Pfam" id="PF04266">
    <property type="entry name" value="ASCH"/>
    <property type="match status" value="1"/>
</dbReference>
<dbReference type="RefSeq" id="WP_109983866.1">
    <property type="nucleotide sequence ID" value="NZ_QGTD01000005.1"/>
</dbReference>
<dbReference type="SUPFAM" id="SSF88697">
    <property type="entry name" value="PUA domain-like"/>
    <property type="match status" value="1"/>
</dbReference>